<feature type="region of interest" description="Disordered" evidence="1">
    <location>
        <begin position="517"/>
        <end position="586"/>
    </location>
</feature>
<feature type="compositionally biased region" description="Low complexity" evidence="1">
    <location>
        <begin position="269"/>
        <end position="279"/>
    </location>
</feature>
<feature type="compositionally biased region" description="Acidic residues" evidence="1">
    <location>
        <begin position="453"/>
        <end position="472"/>
    </location>
</feature>
<keyword evidence="3" id="KW-1185">Reference proteome</keyword>
<feature type="region of interest" description="Disordered" evidence="1">
    <location>
        <begin position="356"/>
        <end position="388"/>
    </location>
</feature>
<accession>A0A9N7VIA6</accession>
<proteinExistence type="predicted"/>
<comment type="caution">
    <text evidence="2">The sequence shown here is derived from an EMBL/GenBank/DDBJ whole genome shotgun (WGS) entry which is preliminary data.</text>
</comment>
<feature type="compositionally biased region" description="Basic and acidic residues" evidence="1">
    <location>
        <begin position="295"/>
        <end position="311"/>
    </location>
</feature>
<feature type="compositionally biased region" description="Basic and acidic residues" evidence="1">
    <location>
        <begin position="67"/>
        <end position="78"/>
    </location>
</feature>
<name>A0A9N7VIA6_PLEPL</name>
<feature type="compositionally biased region" description="Low complexity" evidence="1">
    <location>
        <begin position="162"/>
        <end position="178"/>
    </location>
</feature>
<organism evidence="2 3">
    <name type="scientific">Pleuronectes platessa</name>
    <name type="common">European plaice</name>
    <dbReference type="NCBI Taxonomy" id="8262"/>
    <lineage>
        <taxon>Eukaryota</taxon>
        <taxon>Metazoa</taxon>
        <taxon>Chordata</taxon>
        <taxon>Craniata</taxon>
        <taxon>Vertebrata</taxon>
        <taxon>Euteleostomi</taxon>
        <taxon>Actinopterygii</taxon>
        <taxon>Neopterygii</taxon>
        <taxon>Teleostei</taxon>
        <taxon>Neoteleostei</taxon>
        <taxon>Acanthomorphata</taxon>
        <taxon>Carangaria</taxon>
        <taxon>Pleuronectiformes</taxon>
        <taxon>Pleuronectoidei</taxon>
        <taxon>Pleuronectidae</taxon>
        <taxon>Pleuronectes</taxon>
    </lineage>
</organism>
<feature type="compositionally biased region" description="Basic and acidic residues" evidence="1">
    <location>
        <begin position="222"/>
        <end position="233"/>
    </location>
</feature>
<feature type="region of interest" description="Disordered" evidence="1">
    <location>
        <begin position="447"/>
        <end position="480"/>
    </location>
</feature>
<sequence length="670" mass="73385">MGVGPLWRVRGKQLLGSFDFSYIHKLRSLQVFTASSAQLSGKLLDPIERLRMLSWVVKVVPQPPEPPSKKAYEKKEEEPAAAPPPVQAPPQVTAPPPAASTRPAPEKKVTFQDESKSKQEAETAEGNGQNVIMASSSQPGVLTWISGALPQPAASPKLSQDTTTSTTTSTTPPATEENPTARKGMLAWFAQGLEKVVPQPDLKNKDSAEVHQAAAAPAEPQVDVRQDRDDTTDNKPFPPSMMDWIKQGIEKVVPQPEISVYSKTDSNLKTEAPASTEAPPQEPPPPPKPAADTAKSSKEAEQQPESSKEAEQQPNMMGWIFSGIGRMIPQPVQKQDTGCEVQNISIVQQRTDLVLEDVGQDEDAEAKNEEKMKKEDVEKQVDQPTSSIKEEAGEAVLAHMDERVQQERLEVARVAEDIARKAAEEAVRQLEVEHSAKIVIETLPESNELPNILEEENEEDPELQNLQEESDDSINNRSPVEIKVMEEYIRGTAEEEKKPDECMMVVCPAQDDAEATTALDKAEAAAKTIQPATESKLPEEKTPSSTDVEPASKRRDLESPVPQPVTQQPQPQAPQGSQAAAAADEGGCGVPDLCSPVQSLLLRIPRAAECLRSCRKLMHDNYLLLPKLSMPTPPPELAQLTQELSQFRKEAQQFIVSHLSRVFSQHPPQP</sequence>
<dbReference type="AlphaFoldDB" id="A0A9N7VIA6"/>
<feature type="compositionally biased region" description="Pro residues" evidence="1">
    <location>
        <begin position="81"/>
        <end position="98"/>
    </location>
</feature>
<dbReference type="EMBL" id="CADEAL010003991">
    <property type="protein sequence ID" value="CAB1448810.1"/>
    <property type="molecule type" value="Genomic_DNA"/>
</dbReference>
<protein>
    <submittedName>
        <fullName evidence="2">Uncharacterized protein</fullName>
    </submittedName>
</protein>
<evidence type="ECO:0000313" key="2">
    <source>
        <dbReference type="EMBL" id="CAB1448810.1"/>
    </source>
</evidence>
<evidence type="ECO:0000256" key="1">
    <source>
        <dbReference type="SAM" id="MobiDB-lite"/>
    </source>
</evidence>
<feature type="compositionally biased region" description="Basic and acidic residues" evidence="1">
    <location>
        <begin position="365"/>
        <end position="381"/>
    </location>
</feature>
<feature type="compositionally biased region" description="Basic and acidic residues" evidence="1">
    <location>
        <begin position="104"/>
        <end position="121"/>
    </location>
</feature>
<feature type="compositionally biased region" description="Pro residues" evidence="1">
    <location>
        <begin position="280"/>
        <end position="289"/>
    </location>
</feature>
<feature type="compositionally biased region" description="Low complexity" evidence="1">
    <location>
        <begin position="564"/>
        <end position="583"/>
    </location>
</feature>
<gene>
    <name evidence="2" type="ORF">PLEPLA_LOCUS36458</name>
</gene>
<feature type="compositionally biased region" description="Low complexity" evidence="1">
    <location>
        <begin position="210"/>
        <end position="221"/>
    </location>
</feature>
<reference evidence="2" key="1">
    <citation type="submission" date="2020-03" db="EMBL/GenBank/DDBJ databases">
        <authorList>
            <person name="Weist P."/>
        </authorList>
    </citation>
    <scope>NUCLEOTIDE SEQUENCE</scope>
</reference>
<dbReference type="Proteomes" id="UP001153269">
    <property type="component" value="Unassembled WGS sequence"/>
</dbReference>
<feature type="region of interest" description="Disordered" evidence="1">
    <location>
        <begin position="197"/>
        <end position="336"/>
    </location>
</feature>
<feature type="region of interest" description="Disordered" evidence="1">
    <location>
        <begin position="63"/>
        <end position="183"/>
    </location>
</feature>
<feature type="compositionally biased region" description="Polar residues" evidence="1">
    <location>
        <begin position="126"/>
        <end position="140"/>
    </location>
</feature>
<evidence type="ECO:0000313" key="3">
    <source>
        <dbReference type="Proteomes" id="UP001153269"/>
    </source>
</evidence>